<feature type="binding site" evidence="6">
    <location>
        <position position="313"/>
    </location>
    <ligand>
        <name>Na(+)</name>
        <dbReference type="ChEBI" id="CHEBI:29101"/>
        <label>1</label>
    </ligand>
</feature>
<dbReference type="GO" id="GO:0046872">
    <property type="term" value="F:metal ion binding"/>
    <property type="evidence" value="ECO:0007669"/>
    <property type="project" value="UniProtKB-KW"/>
</dbReference>
<evidence type="ECO:0000256" key="7">
    <source>
        <dbReference type="PIRSR" id="PIRSR600175-2"/>
    </source>
</evidence>
<keyword evidence="3 8" id="KW-0812">Transmembrane</keyword>
<feature type="transmembrane region" description="Helical" evidence="9">
    <location>
        <begin position="228"/>
        <end position="248"/>
    </location>
</feature>
<comment type="similarity">
    <text evidence="8">Belongs to the sodium:neurotransmitter symporter (SNF) (TC 2.A.22) family.</text>
</comment>
<protein>
    <recommendedName>
        <fullName evidence="8">Transporter</fullName>
    </recommendedName>
</protein>
<feature type="disulfide bond" evidence="7">
    <location>
        <begin position="151"/>
        <end position="160"/>
    </location>
</feature>
<feature type="transmembrane region" description="Helical" evidence="9">
    <location>
        <begin position="518"/>
        <end position="539"/>
    </location>
</feature>
<feature type="binding site" evidence="6">
    <location>
        <position position="52"/>
    </location>
    <ligand>
        <name>Na(+)</name>
        <dbReference type="ChEBI" id="CHEBI:29101"/>
        <label>1</label>
    </ligand>
</feature>
<keyword evidence="7" id="KW-1015">Disulfide bond</keyword>
<name>A0A3Q3VYQ2_MOLML</name>
<feature type="transmembrane region" description="Helical" evidence="9">
    <location>
        <begin position="551"/>
        <end position="572"/>
    </location>
</feature>
<reference evidence="10" key="2">
    <citation type="submission" date="2025-09" db="UniProtKB">
        <authorList>
            <consortium name="Ensembl"/>
        </authorList>
    </citation>
    <scope>IDENTIFICATION</scope>
</reference>
<feature type="transmembrane region" description="Helical" evidence="9">
    <location>
        <begin position="443"/>
        <end position="468"/>
    </location>
</feature>
<evidence type="ECO:0000256" key="5">
    <source>
        <dbReference type="ARBA" id="ARBA00023136"/>
    </source>
</evidence>
<feature type="binding site" evidence="6">
    <location>
        <position position="413"/>
    </location>
    <ligand>
        <name>Na(+)</name>
        <dbReference type="ChEBI" id="CHEBI:29101"/>
        <label>1</label>
    </ligand>
</feature>
<feature type="transmembrane region" description="Helical" evidence="9">
    <location>
        <begin position="398"/>
        <end position="423"/>
    </location>
</feature>
<feature type="transmembrane region" description="Helical" evidence="9">
    <location>
        <begin position="117"/>
        <end position="139"/>
    </location>
</feature>
<feature type="transmembrane region" description="Helical" evidence="9">
    <location>
        <begin position="339"/>
        <end position="363"/>
    </location>
</feature>
<dbReference type="GO" id="GO:0005283">
    <property type="term" value="F:amino acid:sodium symporter activity"/>
    <property type="evidence" value="ECO:0007669"/>
    <property type="project" value="TreeGrafter"/>
</dbReference>
<dbReference type="Pfam" id="PF00209">
    <property type="entry name" value="SNF"/>
    <property type="match status" value="1"/>
</dbReference>
<feature type="binding site" evidence="6">
    <location>
        <position position="45"/>
    </location>
    <ligand>
        <name>Na(+)</name>
        <dbReference type="ChEBI" id="CHEBI:29101"/>
        <label>1</label>
    </ligand>
</feature>
<keyword evidence="5 9" id="KW-0472">Membrane</keyword>
<keyword evidence="2 8" id="KW-0813">Transport</keyword>
<reference evidence="10" key="1">
    <citation type="submission" date="2025-08" db="UniProtKB">
        <authorList>
            <consortium name="Ensembl"/>
        </authorList>
    </citation>
    <scope>IDENTIFICATION</scope>
</reference>
<feature type="transmembrane region" description="Helical" evidence="9">
    <location>
        <begin position="37"/>
        <end position="54"/>
    </location>
</feature>
<dbReference type="PROSITE" id="PS50267">
    <property type="entry name" value="NA_NEUROTRAN_SYMP_3"/>
    <property type="match status" value="1"/>
</dbReference>
<feature type="binding site" evidence="6">
    <location>
        <position position="48"/>
    </location>
    <ligand>
        <name>Na(+)</name>
        <dbReference type="ChEBI" id="CHEBI:29101"/>
        <label>1</label>
    </ligand>
</feature>
<dbReference type="Proteomes" id="UP000261620">
    <property type="component" value="Unplaced"/>
</dbReference>
<proteinExistence type="inferred from homology"/>
<feature type="binding site" evidence="6">
    <location>
        <position position="410"/>
    </location>
    <ligand>
        <name>Na(+)</name>
        <dbReference type="ChEBI" id="CHEBI:29101"/>
        <label>1</label>
    </ligand>
</feature>
<dbReference type="GO" id="GO:0089718">
    <property type="term" value="P:amino acid import across plasma membrane"/>
    <property type="evidence" value="ECO:0007669"/>
    <property type="project" value="TreeGrafter"/>
</dbReference>
<feature type="transmembrane region" description="Helical" evidence="9">
    <location>
        <begin position="257"/>
        <end position="274"/>
    </location>
</feature>
<feature type="binding site" evidence="6">
    <location>
        <position position="47"/>
    </location>
    <ligand>
        <name>Na(+)</name>
        <dbReference type="ChEBI" id="CHEBI:29101"/>
        <label>1</label>
    </ligand>
</feature>
<dbReference type="GO" id="GO:0005886">
    <property type="term" value="C:plasma membrane"/>
    <property type="evidence" value="ECO:0007669"/>
    <property type="project" value="TreeGrafter"/>
</dbReference>
<feature type="transmembrane region" description="Helical" evidence="9">
    <location>
        <begin position="474"/>
        <end position="497"/>
    </location>
</feature>
<dbReference type="PANTHER" id="PTHR11616:SF306">
    <property type="entry name" value="TRANSPORTER"/>
    <property type="match status" value="1"/>
</dbReference>
<dbReference type="PROSITE" id="PS00610">
    <property type="entry name" value="NA_NEUROTRAN_SYMP_1"/>
    <property type="match status" value="1"/>
</dbReference>
<evidence type="ECO:0000313" key="10">
    <source>
        <dbReference type="Ensembl" id="ENSMMOP00000006763.1"/>
    </source>
</evidence>
<evidence type="ECO:0000313" key="11">
    <source>
        <dbReference type="Proteomes" id="UP000261620"/>
    </source>
</evidence>
<evidence type="ECO:0000256" key="1">
    <source>
        <dbReference type="ARBA" id="ARBA00004141"/>
    </source>
</evidence>
<evidence type="ECO:0000256" key="9">
    <source>
        <dbReference type="SAM" id="Phobius"/>
    </source>
</evidence>
<evidence type="ECO:0000256" key="3">
    <source>
        <dbReference type="ARBA" id="ARBA00022692"/>
    </source>
</evidence>
<accession>A0A3Q3VYQ2</accession>
<feature type="transmembrane region" description="Helical" evidence="9">
    <location>
        <begin position="302"/>
        <end position="327"/>
    </location>
</feature>
<dbReference type="SUPFAM" id="SSF161070">
    <property type="entry name" value="SNF-like"/>
    <property type="match status" value="1"/>
</dbReference>
<keyword evidence="6" id="KW-0479">Metal-binding</keyword>
<dbReference type="PRINTS" id="PR00176">
    <property type="entry name" value="NANEUSMPORT"/>
</dbReference>
<evidence type="ECO:0000256" key="4">
    <source>
        <dbReference type="ARBA" id="ARBA00022989"/>
    </source>
</evidence>
<dbReference type="PANTHER" id="PTHR11616">
    <property type="entry name" value="SODIUM/CHLORIDE DEPENDENT TRANSPORTER"/>
    <property type="match status" value="1"/>
</dbReference>
<dbReference type="AlphaFoldDB" id="A0A3Q3VYQ2"/>
<sequence length="641" mass="72023">LFYYFCPAIFSCFVIILMSLTSDMEEELNRPTWSKQIEFTLAGIGCAVGLGNIWRFPYLCYRSGGGAFLVPYLFMLVVLGIPLLSMELTVGQYTRRGPVHALAIVCPLFKGVGMASVAISFIMCTYYNLVITWALYYLFNSFHAPLPWQNCNNTWNTPNCTSHATNSTQNGQTLERQTFYVLMAKTRGVLLNVIIMDKYPKFSSLFVLLLCRYKMLEQTSGVEETGNIRWELCLILLLAWILIYLCIFKGVKSTGKVVYFTALFPYVILIALLINNVQLPGAIDGIKFFIVPEWDKLLSMEVWVNAAAQIFNSIGIGFGSLMAMSSYNSFKNNVLKDALTISIVNSLTSILAGFVIFSAFGYMSYLQSIPVSDLAVDGPGLVYIVYPQAFANMPVAQLWAVMFFFMLLCLGLDSEFAMVEVLVTSLLDQFQHKMILIFKKKELLVLAVCGIAFLLGIPCVMQVGIYIFQLMDHYTAIVSIMFLAFFEVIAICWSYGANRLSDNLEEMTGKRANIFFRLCWLIVAPVLITVILIFSIIQFKPARYEDYVFPPWAQGVGWVIAMASIIWIPLACKPRGNLYLHQHQSNTLDLIIQTFTSSHILVEIQIVGEGNGSGGGAVCSLIKEQLNPRPRSWCVKVQWTG</sequence>
<dbReference type="InterPro" id="IPR037272">
    <property type="entry name" value="SNS_sf"/>
</dbReference>
<evidence type="ECO:0000256" key="8">
    <source>
        <dbReference type="RuleBase" id="RU003732"/>
    </source>
</evidence>
<comment type="subcellular location">
    <subcellularLocation>
        <location evidence="1">Membrane</location>
        <topology evidence="1">Multi-pass membrane protein</topology>
    </subcellularLocation>
</comment>
<organism evidence="10 11">
    <name type="scientific">Mola mola</name>
    <name type="common">Ocean sunfish</name>
    <name type="synonym">Tetraodon mola</name>
    <dbReference type="NCBI Taxonomy" id="94237"/>
    <lineage>
        <taxon>Eukaryota</taxon>
        <taxon>Metazoa</taxon>
        <taxon>Chordata</taxon>
        <taxon>Craniata</taxon>
        <taxon>Vertebrata</taxon>
        <taxon>Euteleostomi</taxon>
        <taxon>Actinopterygii</taxon>
        <taxon>Neopterygii</taxon>
        <taxon>Teleostei</taxon>
        <taxon>Neoteleostei</taxon>
        <taxon>Acanthomorphata</taxon>
        <taxon>Eupercaria</taxon>
        <taxon>Tetraodontiformes</taxon>
        <taxon>Molidae</taxon>
        <taxon>Mola</taxon>
    </lineage>
</organism>
<keyword evidence="4 9" id="KW-1133">Transmembrane helix</keyword>
<feature type="binding site" evidence="6">
    <location>
        <position position="414"/>
    </location>
    <ligand>
        <name>Na(+)</name>
        <dbReference type="ChEBI" id="CHEBI:29101"/>
        <label>1</label>
    </ligand>
</feature>
<feature type="transmembrane region" description="Helical" evidence="9">
    <location>
        <begin position="66"/>
        <end position="85"/>
    </location>
</feature>
<dbReference type="Ensembl" id="ENSMMOT00000006888.1">
    <property type="protein sequence ID" value="ENSMMOP00000006763.1"/>
    <property type="gene ID" value="ENSMMOG00000005179.1"/>
</dbReference>
<feature type="transmembrane region" description="Helical" evidence="9">
    <location>
        <begin position="199"/>
        <end position="216"/>
    </location>
</feature>
<keyword evidence="6" id="KW-0915">Sodium</keyword>
<dbReference type="InterPro" id="IPR000175">
    <property type="entry name" value="Na/ntran_symport"/>
</dbReference>
<evidence type="ECO:0000256" key="6">
    <source>
        <dbReference type="PIRSR" id="PIRSR600175-1"/>
    </source>
</evidence>
<evidence type="ECO:0000256" key="2">
    <source>
        <dbReference type="ARBA" id="ARBA00022448"/>
    </source>
</evidence>
<keyword evidence="11" id="KW-1185">Reference proteome</keyword>
<keyword evidence="8" id="KW-0769">Symport</keyword>
<feature type="binding site" evidence="6">
    <location>
        <position position="345"/>
    </location>
    <ligand>
        <name>Na(+)</name>
        <dbReference type="ChEBI" id="CHEBI:29101"/>
        <label>1</label>
    </ligand>
</feature>